<feature type="compositionally biased region" description="Basic and acidic residues" evidence="1">
    <location>
        <begin position="413"/>
        <end position="423"/>
    </location>
</feature>
<keyword evidence="2" id="KW-1133">Transmembrane helix</keyword>
<keyword evidence="2" id="KW-0472">Membrane</keyword>
<feature type="compositionally biased region" description="Low complexity" evidence="1">
    <location>
        <begin position="205"/>
        <end position="216"/>
    </location>
</feature>
<feature type="compositionally biased region" description="Low complexity" evidence="1">
    <location>
        <begin position="400"/>
        <end position="412"/>
    </location>
</feature>
<feature type="transmembrane region" description="Helical" evidence="2">
    <location>
        <begin position="150"/>
        <end position="177"/>
    </location>
</feature>
<reference evidence="3 4" key="1">
    <citation type="submission" date="2018-03" db="EMBL/GenBank/DDBJ databases">
        <authorList>
            <person name="Guldener U."/>
        </authorList>
    </citation>
    <scope>NUCLEOTIDE SEQUENCE [LARGE SCALE GENOMIC DNA]</scope>
    <source>
        <strain evidence="3 4">DAOM196992</strain>
    </source>
</reference>
<gene>
    <name evidence="3" type="ORF">PSFLO_00802</name>
</gene>
<dbReference type="InterPro" id="IPR022127">
    <property type="entry name" value="STIMATE/YPL162C"/>
</dbReference>
<dbReference type="EMBL" id="OOIP01000002">
    <property type="protein sequence ID" value="SPO35331.1"/>
    <property type="molecule type" value="Genomic_DNA"/>
</dbReference>
<sequence>MSYPPPLIASTLLATPSPSAFASASATPSPPYPNLPVPVPDVDSNSCRLLGPFALFVQLAMGLLVLASLVYKRHKERPKRKWKIWLLDITKQMLGQMFVHVLNVAFSEGGSGGGGGGGTETHAGSLGGVAGAAALDAPPRKAEGRNPCSLYFLNVLIDTTLGVFIIYTLLSLLTHILTDVLRLRGFVSGQYSDRPIAPASASGSQQQHQQQQIPTTRRGRTARPRLSYWAKQLAVYLFVLLLMKLSVLVILAVFPFLIDMGSWLLKLFGSHKDAQVLFSMALFPLAMNVLQFWLIDSLLRHNPTTSKYAQVPSEPTSMHEPHGPSSSSPPPPSQAGARQRHLRRGGGRGGVDDDPERQDTGPIHLIGDDDESDESDGEDGDSRDAASSFDYRGHDAGKPSASASASASMSASRDGRQPSSHDVDADEDEAEDGYAYPPAEMRPSASRSRSVSPRLVDPISTHHGITFSRRTRQPQGPSTPPAQADSRVLCTIIGRLA</sequence>
<feature type="region of interest" description="Disordered" evidence="1">
    <location>
        <begin position="306"/>
        <end position="487"/>
    </location>
</feature>
<dbReference type="OrthoDB" id="431202at2759"/>
<evidence type="ECO:0000256" key="2">
    <source>
        <dbReference type="SAM" id="Phobius"/>
    </source>
</evidence>
<protein>
    <submittedName>
        <fullName evidence="3">Related to Vacuolar membrane protein</fullName>
    </submittedName>
</protein>
<dbReference type="AlphaFoldDB" id="A0A5C3EW44"/>
<evidence type="ECO:0000313" key="3">
    <source>
        <dbReference type="EMBL" id="SPO35331.1"/>
    </source>
</evidence>
<feature type="transmembrane region" description="Helical" evidence="2">
    <location>
        <begin position="233"/>
        <end position="256"/>
    </location>
</feature>
<feature type="compositionally biased region" description="Low complexity" evidence="1">
    <location>
        <begin position="442"/>
        <end position="454"/>
    </location>
</feature>
<dbReference type="PANTHER" id="PTHR31735:SF1">
    <property type="entry name" value="VACUOLAR MEMBRANE PROTEIN YPL162C"/>
    <property type="match status" value="1"/>
</dbReference>
<dbReference type="GO" id="GO:0016020">
    <property type="term" value="C:membrane"/>
    <property type="evidence" value="ECO:0007669"/>
    <property type="project" value="TreeGrafter"/>
</dbReference>
<dbReference type="Pfam" id="PF12400">
    <property type="entry name" value="STIMATE"/>
    <property type="match status" value="1"/>
</dbReference>
<feature type="transmembrane region" description="Helical" evidence="2">
    <location>
        <begin position="276"/>
        <end position="295"/>
    </location>
</feature>
<accession>A0A5C3EW44</accession>
<keyword evidence="4" id="KW-1185">Reference proteome</keyword>
<feature type="region of interest" description="Disordered" evidence="1">
    <location>
        <begin position="197"/>
        <end position="219"/>
    </location>
</feature>
<feature type="transmembrane region" description="Helical" evidence="2">
    <location>
        <begin position="50"/>
        <end position="71"/>
    </location>
</feature>
<feature type="compositionally biased region" description="Polar residues" evidence="1">
    <location>
        <begin position="306"/>
        <end position="316"/>
    </location>
</feature>
<keyword evidence="2" id="KW-0812">Transmembrane</keyword>
<evidence type="ECO:0000313" key="4">
    <source>
        <dbReference type="Proteomes" id="UP000323386"/>
    </source>
</evidence>
<dbReference type="Proteomes" id="UP000323386">
    <property type="component" value="Unassembled WGS sequence"/>
</dbReference>
<feature type="compositionally biased region" description="Acidic residues" evidence="1">
    <location>
        <begin position="368"/>
        <end position="381"/>
    </location>
</feature>
<name>A0A5C3EW44_9BASI</name>
<evidence type="ECO:0000256" key="1">
    <source>
        <dbReference type="SAM" id="MobiDB-lite"/>
    </source>
</evidence>
<organism evidence="3 4">
    <name type="scientific">Pseudozyma flocculosa</name>
    <dbReference type="NCBI Taxonomy" id="84751"/>
    <lineage>
        <taxon>Eukaryota</taxon>
        <taxon>Fungi</taxon>
        <taxon>Dikarya</taxon>
        <taxon>Basidiomycota</taxon>
        <taxon>Ustilaginomycotina</taxon>
        <taxon>Ustilaginomycetes</taxon>
        <taxon>Ustilaginales</taxon>
        <taxon>Ustilaginaceae</taxon>
        <taxon>Pseudozyma</taxon>
    </lineage>
</organism>
<dbReference type="PANTHER" id="PTHR31735">
    <property type="entry name" value="VACUOLAR MEMBRANE PROTEIN YPL162C"/>
    <property type="match status" value="1"/>
</dbReference>
<proteinExistence type="predicted"/>